<dbReference type="PATRIC" id="fig|1434115.4.peg.3047"/>
<keyword evidence="1" id="KW-1133">Transmembrane helix</keyword>
<dbReference type="InterPro" id="IPR042150">
    <property type="entry name" value="MmRce1-like"/>
</dbReference>
<sequence length="276" mass="31545">MIPSYRYKPGVYFTATFVITYTLWFAGAYLSFQDDSGLYMLLMIPGLMAPFLVSLFMISTSKNSDLKKDFINRLINFRLIRPKVLLAFFIIMPLTVLVSIFLSLPFGESTSQFQFAEGYSFSSGFVPAFLTLLLAATFEELGWRGYAFDSLQSRYTFFMASLIFGILWSLWHFPLIFVKDMYQYEIFHENIWYAVNFFVGVIPMGVVISWICIKNGKSVLAAILIHVSINFLQEALQMTQFAKCIETVVITAVAAIILASDKKMFFSKGHLDAERI</sequence>
<dbReference type="NCBIfam" id="NF041656">
    <property type="entry name" value="CPBP_MmRce1"/>
    <property type="match status" value="1"/>
</dbReference>
<reference evidence="3 4" key="1">
    <citation type="submission" date="2014-07" db="EMBL/GenBank/DDBJ databases">
        <title>Methanogenic archaea and the global carbon cycle.</title>
        <authorList>
            <person name="Henriksen J.R."/>
            <person name="Luke J."/>
            <person name="Reinhart S."/>
            <person name="Benedict M.N."/>
            <person name="Youngblut N.D."/>
            <person name="Metcalf M.E."/>
            <person name="Whitaker R.J."/>
            <person name="Metcalf W.W."/>
        </authorList>
    </citation>
    <scope>NUCLEOTIDE SEQUENCE [LARGE SCALE GENOMIC DNA]</scope>
    <source>
        <strain evidence="3 4">SarPi</strain>
    </source>
</reference>
<dbReference type="InterPro" id="IPR003675">
    <property type="entry name" value="Rce1/LyrA-like_dom"/>
</dbReference>
<evidence type="ECO:0000256" key="1">
    <source>
        <dbReference type="SAM" id="Phobius"/>
    </source>
</evidence>
<feature type="transmembrane region" description="Helical" evidence="1">
    <location>
        <begin position="191"/>
        <end position="211"/>
    </location>
</feature>
<accession>A0A0E3REI3</accession>
<feature type="transmembrane region" description="Helical" evidence="1">
    <location>
        <begin position="124"/>
        <end position="143"/>
    </location>
</feature>
<evidence type="ECO:0000313" key="3">
    <source>
        <dbReference type="EMBL" id="AKB62362.1"/>
    </source>
</evidence>
<dbReference type="EMBL" id="CP009511">
    <property type="protein sequence ID" value="AKB62362.1"/>
    <property type="molecule type" value="Genomic_DNA"/>
</dbReference>
<dbReference type="AlphaFoldDB" id="A0A0E3REI3"/>
<dbReference type="RefSeq" id="WP_048043864.1">
    <property type="nucleotide sequence ID" value="NZ_CP009511.1"/>
</dbReference>
<dbReference type="Pfam" id="PF02517">
    <property type="entry name" value="Rce1-like"/>
    <property type="match status" value="1"/>
</dbReference>
<dbReference type="HOGENOM" id="CLU_064706_2_0_2"/>
<proteinExistence type="predicted"/>
<protein>
    <recommendedName>
        <fullName evidence="2">CAAX prenyl protease 2/Lysostaphin resistance protein A-like domain-containing protein</fullName>
    </recommendedName>
</protein>
<evidence type="ECO:0000313" key="4">
    <source>
        <dbReference type="Proteomes" id="UP000033116"/>
    </source>
</evidence>
<feature type="transmembrane region" description="Helical" evidence="1">
    <location>
        <begin position="240"/>
        <end position="259"/>
    </location>
</feature>
<name>A0A0E3REI3_METMZ</name>
<feature type="transmembrane region" description="Helical" evidence="1">
    <location>
        <begin position="38"/>
        <end position="58"/>
    </location>
</feature>
<dbReference type="Proteomes" id="UP000033116">
    <property type="component" value="Chromosome"/>
</dbReference>
<feature type="transmembrane region" description="Helical" evidence="1">
    <location>
        <begin position="155"/>
        <end position="171"/>
    </location>
</feature>
<keyword evidence="1" id="KW-0812">Transmembrane</keyword>
<feature type="transmembrane region" description="Helical" evidence="1">
    <location>
        <begin position="12"/>
        <end position="32"/>
    </location>
</feature>
<feature type="domain" description="CAAX prenyl protease 2/Lysostaphin resistance protein A-like" evidence="2">
    <location>
        <begin position="125"/>
        <end position="232"/>
    </location>
</feature>
<organism evidence="3 4">
    <name type="scientific">Methanosarcina mazei SarPi</name>
    <dbReference type="NCBI Taxonomy" id="1434115"/>
    <lineage>
        <taxon>Archaea</taxon>
        <taxon>Methanobacteriati</taxon>
        <taxon>Methanobacteriota</taxon>
        <taxon>Stenosarchaea group</taxon>
        <taxon>Methanomicrobia</taxon>
        <taxon>Methanosarcinales</taxon>
        <taxon>Methanosarcinaceae</taxon>
        <taxon>Methanosarcina</taxon>
    </lineage>
</organism>
<keyword evidence="1" id="KW-0472">Membrane</keyword>
<gene>
    <name evidence="3" type="ORF">MSMAP_2377</name>
</gene>
<dbReference type="PANTHER" id="PTHR35797:SF1">
    <property type="entry name" value="PROTEASE"/>
    <property type="match status" value="1"/>
</dbReference>
<dbReference type="GeneID" id="24865647"/>
<evidence type="ECO:0000259" key="2">
    <source>
        <dbReference type="Pfam" id="PF02517"/>
    </source>
</evidence>
<dbReference type="PANTHER" id="PTHR35797">
    <property type="entry name" value="PROTEASE-RELATED"/>
    <property type="match status" value="1"/>
</dbReference>
<dbReference type="GO" id="GO:0004175">
    <property type="term" value="F:endopeptidase activity"/>
    <property type="evidence" value="ECO:0007669"/>
    <property type="project" value="UniProtKB-ARBA"/>
</dbReference>
<feature type="transmembrane region" description="Helical" evidence="1">
    <location>
        <begin position="84"/>
        <end position="104"/>
    </location>
</feature>
<dbReference type="GO" id="GO:0080120">
    <property type="term" value="P:CAAX-box protein maturation"/>
    <property type="evidence" value="ECO:0007669"/>
    <property type="project" value="UniProtKB-ARBA"/>
</dbReference>